<dbReference type="Proteomes" id="UP000287651">
    <property type="component" value="Unassembled WGS sequence"/>
</dbReference>
<protein>
    <submittedName>
        <fullName evidence="2">Uncharacterized protein</fullName>
    </submittedName>
</protein>
<sequence>ALVTSSRKQRRLKGREGEEQQGLARKRKQGVVGEEDATKWMAGTARQLEGAETIALDPQAGRVNKAERVIKAATGRGGGKRAVAVQKVMTVGVAVGCNLRSHHKEKKGAAGSSKGYRRGGGLLAAAGGAVDAAGQHLVVAVGKWPRAGEGGGSGVSMRSTQQWLRLRAREGAVEATLEEEGRWWSAAGADFGEAKGDGRGCDQEGFRK</sequence>
<evidence type="ECO:0000313" key="2">
    <source>
        <dbReference type="EMBL" id="RRT76997.1"/>
    </source>
</evidence>
<dbReference type="EMBL" id="AMZH03002041">
    <property type="protein sequence ID" value="RRT76997.1"/>
    <property type="molecule type" value="Genomic_DNA"/>
</dbReference>
<evidence type="ECO:0000256" key="1">
    <source>
        <dbReference type="SAM" id="MobiDB-lite"/>
    </source>
</evidence>
<organism evidence="2 3">
    <name type="scientific">Ensete ventricosum</name>
    <name type="common">Abyssinian banana</name>
    <name type="synonym">Musa ensete</name>
    <dbReference type="NCBI Taxonomy" id="4639"/>
    <lineage>
        <taxon>Eukaryota</taxon>
        <taxon>Viridiplantae</taxon>
        <taxon>Streptophyta</taxon>
        <taxon>Embryophyta</taxon>
        <taxon>Tracheophyta</taxon>
        <taxon>Spermatophyta</taxon>
        <taxon>Magnoliopsida</taxon>
        <taxon>Liliopsida</taxon>
        <taxon>Zingiberales</taxon>
        <taxon>Musaceae</taxon>
        <taxon>Ensete</taxon>
    </lineage>
</organism>
<feature type="non-terminal residue" evidence="2">
    <location>
        <position position="1"/>
    </location>
</feature>
<proteinExistence type="predicted"/>
<name>A0A427AL61_ENSVE</name>
<reference evidence="2 3" key="1">
    <citation type="journal article" date="2014" name="Agronomy (Basel)">
        <title>A Draft Genome Sequence for Ensete ventricosum, the Drought-Tolerant Tree Against Hunger.</title>
        <authorList>
            <person name="Harrison J."/>
            <person name="Moore K.A."/>
            <person name="Paszkiewicz K."/>
            <person name="Jones T."/>
            <person name="Grant M."/>
            <person name="Ambacheew D."/>
            <person name="Muzemil S."/>
            <person name="Studholme D.J."/>
        </authorList>
    </citation>
    <scope>NUCLEOTIDE SEQUENCE [LARGE SCALE GENOMIC DNA]</scope>
</reference>
<feature type="region of interest" description="Disordered" evidence="1">
    <location>
        <begin position="1"/>
        <end position="35"/>
    </location>
</feature>
<dbReference type="AlphaFoldDB" id="A0A427AL61"/>
<evidence type="ECO:0000313" key="3">
    <source>
        <dbReference type="Proteomes" id="UP000287651"/>
    </source>
</evidence>
<accession>A0A427AL61</accession>
<gene>
    <name evidence="2" type="ORF">B296_00004420</name>
</gene>
<comment type="caution">
    <text evidence="2">The sequence shown here is derived from an EMBL/GenBank/DDBJ whole genome shotgun (WGS) entry which is preliminary data.</text>
</comment>